<protein>
    <recommendedName>
        <fullName evidence="7 16">ATP phosphoribosyltransferase</fullName>
        <shortName evidence="16">ATP-PRT</shortName>
        <shortName evidence="16">ATP-PRTase</shortName>
        <ecNumber evidence="6 16">2.4.2.17</ecNumber>
    </recommendedName>
</protein>
<dbReference type="InterPro" id="IPR024893">
    <property type="entry name" value="ATP_PRibTrfase_HisG_short"/>
</dbReference>
<feature type="domain" description="ATP phosphoribosyltransferase catalytic" evidence="17">
    <location>
        <begin position="52"/>
        <end position="203"/>
    </location>
</feature>
<dbReference type="GO" id="GO:0005524">
    <property type="term" value="F:ATP binding"/>
    <property type="evidence" value="ECO:0007669"/>
    <property type="project" value="UniProtKB-KW"/>
</dbReference>
<evidence type="ECO:0000313" key="19">
    <source>
        <dbReference type="Proteomes" id="UP000626244"/>
    </source>
</evidence>
<evidence type="ECO:0000256" key="2">
    <source>
        <dbReference type="ARBA" id="ARBA00004496"/>
    </source>
</evidence>
<reference evidence="19" key="1">
    <citation type="journal article" date="2019" name="Int. J. Syst. Evol. Microbiol.">
        <title>The Global Catalogue of Microorganisms (GCM) 10K type strain sequencing project: providing services to taxonomists for standard genome sequencing and annotation.</title>
        <authorList>
            <consortium name="The Broad Institute Genomics Platform"/>
            <consortium name="The Broad Institute Genome Sequencing Center for Infectious Disease"/>
            <person name="Wu L."/>
            <person name="Ma J."/>
        </authorList>
    </citation>
    <scope>NUCLEOTIDE SEQUENCE [LARGE SCALE GENOMIC DNA]</scope>
    <source>
        <strain evidence="19">CGMCC 1.14993</strain>
    </source>
</reference>
<keyword evidence="14 16" id="KW-0368">Histidine biosynthesis</keyword>
<keyword evidence="9 16" id="KW-0028">Amino-acid biosynthesis</keyword>
<comment type="domain">
    <text evidence="16">Lacks the C-terminal regulatory region which is replaced by HisZ.</text>
</comment>
<evidence type="ECO:0000256" key="4">
    <source>
        <dbReference type="ARBA" id="ARBA00009489"/>
    </source>
</evidence>
<comment type="function">
    <text evidence="15 16">Catalyzes the condensation of ATP and 5-phosphoribose 1-diphosphate to form N'-(5'-phosphoribosyl)-ATP (PR-ATP). Has a crucial role in the pathway because the rate of histidine biosynthesis seems to be controlled primarily by regulation of HisG enzymatic activity.</text>
</comment>
<evidence type="ECO:0000256" key="9">
    <source>
        <dbReference type="ARBA" id="ARBA00022605"/>
    </source>
</evidence>
<comment type="similarity">
    <text evidence="4 16">Belongs to the ATP phosphoribosyltransferase family. Short subfamily.</text>
</comment>
<dbReference type="Pfam" id="PF01634">
    <property type="entry name" value="HisG"/>
    <property type="match status" value="1"/>
</dbReference>
<evidence type="ECO:0000256" key="6">
    <source>
        <dbReference type="ARBA" id="ARBA00011946"/>
    </source>
</evidence>
<dbReference type="AlphaFoldDB" id="A0A8J3AJP0"/>
<evidence type="ECO:0000256" key="16">
    <source>
        <dbReference type="HAMAP-Rule" id="MF_01018"/>
    </source>
</evidence>
<dbReference type="GO" id="GO:0003879">
    <property type="term" value="F:ATP phosphoribosyltransferase activity"/>
    <property type="evidence" value="ECO:0007669"/>
    <property type="project" value="UniProtKB-UniRule"/>
</dbReference>
<evidence type="ECO:0000259" key="17">
    <source>
        <dbReference type="Pfam" id="PF01634"/>
    </source>
</evidence>
<keyword evidence="8 16" id="KW-0963">Cytoplasm</keyword>
<dbReference type="FunFam" id="3.40.190.10:FF:000008">
    <property type="entry name" value="ATP phosphoribosyltransferase"/>
    <property type="match status" value="1"/>
</dbReference>
<dbReference type="Proteomes" id="UP000626244">
    <property type="component" value="Unassembled WGS sequence"/>
</dbReference>
<evidence type="ECO:0000256" key="12">
    <source>
        <dbReference type="ARBA" id="ARBA00022741"/>
    </source>
</evidence>
<evidence type="ECO:0000256" key="8">
    <source>
        <dbReference type="ARBA" id="ARBA00022490"/>
    </source>
</evidence>
<evidence type="ECO:0000256" key="1">
    <source>
        <dbReference type="ARBA" id="ARBA00000915"/>
    </source>
</evidence>
<comment type="catalytic activity">
    <reaction evidence="1 16">
        <text>1-(5-phospho-beta-D-ribosyl)-ATP + diphosphate = 5-phospho-alpha-D-ribose 1-diphosphate + ATP</text>
        <dbReference type="Rhea" id="RHEA:18473"/>
        <dbReference type="ChEBI" id="CHEBI:30616"/>
        <dbReference type="ChEBI" id="CHEBI:33019"/>
        <dbReference type="ChEBI" id="CHEBI:58017"/>
        <dbReference type="ChEBI" id="CHEBI:73183"/>
        <dbReference type="EC" id="2.4.2.17"/>
    </reaction>
</comment>
<dbReference type="InterPro" id="IPR001348">
    <property type="entry name" value="ATP_PRibTrfase_HisG"/>
</dbReference>
<evidence type="ECO:0000256" key="14">
    <source>
        <dbReference type="ARBA" id="ARBA00023102"/>
    </source>
</evidence>
<dbReference type="CDD" id="cd13595">
    <property type="entry name" value="PBP2_HisGs"/>
    <property type="match status" value="1"/>
</dbReference>
<sequence length="215" mass="24120">MKWLIIAVAKGRLEDEVKKILAQAGLGNVIDSDSRKLIFEDDKNRIRYLVVKPVDVATYVESGVADLGFVGKDVLLEQEKDVYELMDLEFGKCIFAAAGFPNTLIDKGEEPLRIATKYPNITTNYFQDRQKIELIYLNGSVELAPIVGLSDIIVDLVETGSTLKANGLVILEEMMTISARVISNRVSYRFQHDRIQQFLDEVKKGKMVYAGNSIN</sequence>
<keyword evidence="19" id="KW-1185">Reference proteome</keyword>
<dbReference type="PANTHER" id="PTHR21403">
    <property type="entry name" value="ATP PHOSPHORIBOSYLTRANSFERASE ATP-PRTASE"/>
    <property type="match status" value="1"/>
</dbReference>
<comment type="pathway">
    <text evidence="3 16">Amino-acid biosynthesis; L-histidine biosynthesis; L-histidine from 5-phospho-alpha-D-ribose 1-diphosphate: step 1/9.</text>
</comment>
<evidence type="ECO:0000256" key="15">
    <source>
        <dbReference type="ARBA" id="ARBA00024861"/>
    </source>
</evidence>
<proteinExistence type="inferred from homology"/>
<keyword evidence="10 16" id="KW-0328">Glycosyltransferase</keyword>
<evidence type="ECO:0000313" key="18">
    <source>
        <dbReference type="EMBL" id="GGI14034.1"/>
    </source>
</evidence>
<dbReference type="OrthoDB" id="9801867at2"/>
<evidence type="ECO:0000256" key="7">
    <source>
        <dbReference type="ARBA" id="ARBA00020998"/>
    </source>
</evidence>
<organism evidence="18 19">
    <name type="scientific">Gottfriedia solisilvae</name>
    <dbReference type="NCBI Taxonomy" id="1516104"/>
    <lineage>
        <taxon>Bacteria</taxon>
        <taxon>Bacillati</taxon>
        <taxon>Bacillota</taxon>
        <taxon>Bacilli</taxon>
        <taxon>Bacillales</taxon>
        <taxon>Bacillaceae</taxon>
        <taxon>Gottfriedia</taxon>
    </lineage>
</organism>
<evidence type="ECO:0000256" key="13">
    <source>
        <dbReference type="ARBA" id="ARBA00022840"/>
    </source>
</evidence>
<keyword evidence="13 16" id="KW-0067">ATP-binding</keyword>
<comment type="subunit">
    <text evidence="5 16">Heteromultimer composed of HisG and HisZ subunits.</text>
</comment>
<gene>
    <name evidence="16 18" type="primary">hisG</name>
    <name evidence="18" type="ORF">GCM10007380_20920</name>
</gene>
<comment type="subcellular location">
    <subcellularLocation>
        <location evidence="2 16">Cytoplasm</location>
    </subcellularLocation>
</comment>
<evidence type="ECO:0000256" key="11">
    <source>
        <dbReference type="ARBA" id="ARBA00022679"/>
    </source>
</evidence>
<dbReference type="Gene3D" id="3.40.190.10">
    <property type="entry name" value="Periplasmic binding protein-like II"/>
    <property type="match status" value="2"/>
</dbReference>
<evidence type="ECO:0000256" key="3">
    <source>
        <dbReference type="ARBA" id="ARBA00004667"/>
    </source>
</evidence>
<evidence type="ECO:0000256" key="10">
    <source>
        <dbReference type="ARBA" id="ARBA00022676"/>
    </source>
</evidence>
<dbReference type="GO" id="GO:0000105">
    <property type="term" value="P:L-histidine biosynthetic process"/>
    <property type="evidence" value="ECO:0007669"/>
    <property type="project" value="UniProtKB-UniRule"/>
</dbReference>
<dbReference type="GO" id="GO:0005737">
    <property type="term" value="C:cytoplasm"/>
    <property type="evidence" value="ECO:0007669"/>
    <property type="project" value="UniProtKB-SubCell"/>
</dbReference>
<name>A0A8J3AJP0_9BACI</name>
<dbReference type="InterPro" id="IPR018198">
    <property type="entry name" value="ATP_PRibTrfase_CS"/>
</dbReference>
<comment type="caution">
    <text evidence="18">The sequence shown here is derived from an EMBL/GenBank/DDBJ whole genome shotgun (WGS) entry which is preliminary data.</text>
</comment>
<keyword evidence="12 16" id="KW-0547">Nucleotide-binding</keyword>
<dbReference type="PROSITE" id="PS01316">
    <property type="entry name" value="ATP_P_PHORIBOSYLTR"/>
    <property type="match status" value="1"/>
</dbReference>
<dbReference type="HAMAP" id="MF_01018">
    <property type="entry name" value="HisG_Short"/>
    <property type="match status" value="1"/>
</dbReference>
<dbReference type="EC" id="2.4.2.17" evidence="6 16"/>
<accession>A0A8J3AJP0</accession>
<dbReference type="UniPathway" id="UPA00031">
    <property type="reaction ID" value="UER00006"/>
</dbReference>
<dbReference type="NCBIfam" id="TIGR00070">
    <property type="entry name" value="hisG"/>
    <property type="match status" value="1"/>
</dbReference>
<evidence type="ECO:0000256" key="5">
    <source>
        <dbReference type="ARBA" id="ARBA00011496"/>
    </source>
</evidence>
<dbReference type="SUPFAM" id="SSF53850">
    <property type="entry name" value="Periplasmic binding protein-like II"/>
    <property type="match status" value="1"/>
</dbReference>
<dbReference type="EMBL" id="BMHB01000001">
    <property type="protein sequence ID" value="GGI14034.1"/>
    <property type="molecule type" value="Genomic_DNA"/>
</dbReference>
<dbReference type="RefSeq" id="WP_087998457.1">
    <property type="nucleotide sequence ID" value="NZ_BMHB01000001.1"/>
</dbReference>
<keyword evidence="11 16" id="KW-0808">Transferase</keyword>
<dbReference type="InterPro" id="IPR013820">
    <property type="entry name" value="ATP_PRibTrfase_cat"/>
</dbReference>
<dbReference type="FunFam" id="3.40.190.10:FF:000011">
    <property type="entry name" value="ATP phosphoribosyltransferase"/>
    <property type="match status" value="1"/>
</dbReference>
<dbReference type="PANTHER" id="PTHR21403:SF8">
    <property type="entry name" value="ATP PHOSPHORIBOSYLTRANSFERASE"/>
    <property type="match status" value="1"/>
</dbReference>